<evidence type="ECO:0000256" key="1">
    <source>
        <dbReference type="SAM" id="MobiDB-lite"/>
    </source>
</evidence>
<keyword evidence="3" id="KW-1185">Reference proteome</keyword>
<protein>
    <recommendedName>
        <fullName evidence="4">N-acetyltransferase domain-containing protein</fullName>
    </recommendedName>
</protein>
<evidence type="ECO:0000313" key="2">
    <source>
        <dbReference type="EMBL" id="WXB14204.1"/>
    </source>
</evidence>
<accession>A0ABZ2LX74</accession>
<sequence length="357" mass="38438">MAARAWATATDKTENGNGSSTRKSAGGDGAIFFQNDAVSLCLLVQRRSKTMRVIDFRAGPTPAKRTLVLALARREGVEKIYTVVERDEVATWVKLGFAKEGNIPAFYKRSDAFLLGCSIDDAPESKSGPPSSSQRVPVQSERRLIIQGGPSLARASIASRAWLDLERVPLDDVEAPADTTAYDFAEKTLIRAKKLVKEAAERALPAVKLSEIAEAQTRKPIGSALRSGRALTAFEPFGRGAIRRYFALTARGGFELVASAESQACFGNAFLELLVSPRNDSERAGTTGALKALCERLQADGTVGCFALAPSDDASLSAAFVYNGFRRTGVLQNHLVVGRERKDAIVFARKLANPADE</sequence>
<evidence type="ECO:0000313" key="3">
    <source>
        <dbReference type="Proteomes" id="UP001370348"/>
    </source>
</evidence>
<dbReference type="EMBL" id="CP089984">
    <property type="protein sequence ID" value="WXB14204.1"/>
    <property type="molecule type" value="Genomic_DNA"/>
</dbReference>
<reference evidence="2 3" key="1">
    <citation type="submission" date="2021-12" db="EMBL/GenBank/DDBJ databases">
        <title>Discovery of the Pendulisporaceae a myxobacterial family with distinct sporulation behavior and unique specialized metabolism.</title>
        <authorList>
            <person name="Garcia R."/>
            <person name="Popoff A."/>
            <person name="Bader C.D."/>
            <person name="Loehr J."/>
            <person name="Walesch S."/>
            <person name="Walt C."/>
            <person name="Boldt J."/>
            <person name="Bunk B."/>
            <person name="Haeckl F.J.F.P.J."/>
            <person name="Gunesch A.P."/>
            <person name="Birkelbach J."/>
            <person name="Nuebel U."/>
            <person name="Pietschmann T."/>
            <person name="Bach T."/>
            <person name="Mueller R."/>
        </authorList>
    </citation>
    <scope>NUCLEOTIDE SEQUENCE [LARGE SCALE GENOMIC DNA]</scope>
    <source>
        <strain evidence="2 3">MSr11954</strain>
    </source>
</reference>
<name>A0ABZ2LX74_9BACT</name>
<organism evidence="2 3">
    <name type="scientific">Pendulispora albinea</name>
    <dbReference type="NCBI Taxonomy" id="2741071"/>
    <lineage>
        <taxon>Bacteria</taxon>
        <taxon>Pseudomonadati</taxon>
        <taxon>Myxococcota</taxon>
        <taxon>Myxococcia</taxon>
        <taxon>Myxococcales</taxon>
        <taxon>Sorangiineae</taxon>
        <taxon>Pendulisporaceae</taxon>
        <taxon>Pendulispora</taxon>
    </lineage>
</organism>
<dbReference type="Proteomes" id="UP001370348">
    <property type="component" value="Chromosome"/>
</dbReference>
<proteinExistence type="predicted"/>
<gene>
    <name evidence="2" type="ORF">LZC94_41045</name>
</gene>
<evidence type="ECO:0008006" key="4">
    <source>
        <dbReference type="Google" id="ProtNLM"/>
    </source>
</evidence>
<feature type="region of interest" description="Disordered" evidence="1">
    <location>
        <begin position="1"/>
        <end position="23"/>
    </location>
</feature>
<dbReference type="RefSeq" id="WP_394823822.1">
    <property type="nucleotide sequence ID" value="NZ_CP089984.1"/>
</dbReference>